<evidence type="ECO:0000313" key="1">
    <source>
        <dbReference type="EMBL" id="CAJ2633257.1"/>
    </source>
</evidence>
<comment type="caution">
    <text evidence="1">The sequence shown here is derived from an EMBL/GenBank/DDBJ whole genome shotgun (WGS) entry which is preliminary data.</text>
</comment>
<accession>A0ACB0IQV4</accession>
<gene>
    <name evidence="1" type="ORF">MILVUS5_LOCUS4393</name>
</gene>
<keyword evidence="2" id="KW-1185">Reference proteome</keyword>
<organism evidence="1 2">
    <name type="scientific">Trifolium pratense</name>
    <name type="common">Red clover</name>
    <dbReference type="NCBI Taxonomy" id="57577"/>
    <lineage>
        <taxon>Eukaryota</taxon>
        <taxon>Viridiplantae</taxon>
        <taxon>Streptophyta</taxon>
        <taxon>Embryophyta</taxon>
        <taxon>Tracheophyta</taxon>
        <taxon>Spermatophyta</taxon>
        <taxon>Magnoliopsida</taxon>
        <taxon>eudicotyledons</taxon>
        <taxon>Gunneridae</taxon>
        <taxon>Pentapetalae</taxon>
        <taxon>rosids</taxon>
        <taxon>fabids</taxon>
        <taxon>Fabales</taxon>
        <taxon>Fabaceae</taxon>
        <taxon>Papilionoideae</taxon>
        <taxon>50 kb inversion clade</taxon>
        <taxon>NPAAA clade</taxon>
        <taxon>Hologalegina</taxon>
        <taxon>IRL clade</taxon>
        <taxon>Trifolieae</taxon>
        <taxon>Trifolium</taxon>
    </lineage>
</organism>
<proteinExistence type="predicted"/>
<protein>
    <submittedName>
        <fullName evidence="1">Uncharacterized protein</fullName>
    </submittedName>
</protein>
<dbReference type="EMBL" id="CASHSV030000001">
    <property type="protein sequence ID" value="CAJ2633257.1"/>
    <property type="molecule type" value="Genomic_DNA"/>
</dbReference>
<dbReference type="Proteomes" id="UP001177021">
    <property type="component" value="Unassembled WGS sequence"/>
</dbReference>
<name>A0ACB0IQV4_TRIPR</name>
<evidence type="ECO:0000313" key="2">
    <source>
        <dbReference type="Proteomes" id="UP001177021"/>
    </source>
</evidence>
<sequence>MAAAFHFSTTQKSSTSPFLLGGFKPHSFTFPMKVCLKPKPEKMNLKPISAASSNFHSKKFQESFFKTVERSKKAVSENPLYQSMVEEEEMLKLKLQQINEEKINLEEKLQNLIIKKDEFVRETLVQTFAVAIMMGEFGGMKIRYWKGAVTDGLSETISKIREKQGIIEDDEDGGINNDSQYDDIGDELEEDDIGDEEDDEEDDIGDEEDDEDDDEFDDFK</sequence>
<reference evidence="1" key="1">
    <citation type="submission" date="2023-10" db="EMBL/GenBank/DDBJ databases">
        <authorList>
            <person name="Rodriguez Cubillos JULIANA M."/>
            <person name="De Vega J."/>
        </authorList>
    </citation>
    <scope>NUCLEOTIDE SEQUENCE</scope>
</reference>